<dbReference type="Proteomes" id="UP000824890">
    <property type="component" value="Unassembled WGS sequence"/>
</dbReference>
<dbReference type="InterPro" id="IPR008547">
    <property type="entry name" value="DUF829_TMEM53"/>
</dbReference>
<proteinExistence type="predicted"/>
<comment type="caution">
    <text evidence="2">The sequence shown here is derived from an EMBL/GenBank/DDBJ whole genome shotgun (WGS) entry which is preliminary data.</text>
</comment>
<dbReference type="EMBL" id="JAGKQM010000012">
    <property type="protein sequence ID" value="KAH0898963.1"/>
    <property type="molecule type" value="Genomic_DNA"/>
</dbReference>
<dbReference type="PANTHER" id="PTHR12265:SF0">
    <property type="entry name" value="EXPRESSED PROTEIN"/>
    <property type="match status" value="1"/>
</dbReference>
<evidence type="ECO:0000256" key="1">
    <source>
        <dbReference type="SAM" id="MobiDB-lite"/>
    </source>
</evidence>
<feature type="region of interest" description="Disordered" evidence="1">
    <location>
        <begin position="1"/>
        <end position="22"/>
    </location>
</feature>
<name>A0ABQ8B2P8_BRANA</name>
<dbReference type="PANTHER" id="PTHR12265">
    <property type="entry name" value="TRANSMEMBRANE PROTEIN 53"/>
    <property type="match status" value="1"/>
</dbReference>
<organism evidence="2 3">
    <name type="scientific">Brassica napus</name>
    <name type="common">Rape</name>
    <dbReference type="NCBI Taxonomy" id="3708"/>
    <lineage>
        <taxon>Eukaryota</taxon>
        <taxon>Viridiplantae</taxon>
        <taxon>Streptophyta</taxon>
        <taxon>Embryophyta</taxon>
        <taxon>Tracheophyta</taxon>
        <taxon>Spermatophyta</taxon>
        <taxon>Magnoliopsida</taxon>
        <taxon>eudicotyledons</taxon>
        <taxon>Gunneridae</taxon>
        <taxon>Pentapetalae</taxon>
        <taxon>rosids</taxon>
        <taxon>malvids</taxon>
        <taxon>Brassicales</taxon>
        <taxon>Brassicaceae</taxon>
        <taxon>Brassiceae</taxon>
        <taxon>Brassica</taxon>
    </lineage>
</organism>
<keyword evidence="3" id="KW-1185">Reference proteome</keyword>
<dbReference type="Pfam" id="PF05705">
    <property type="entry name" value="DUF829"/>
    <property type="match status" value="1"/>
</dbReference>
<accession>A0ABQ8B2P8</accession>
<evidence type="ECO:0000313" key="3">
    <source>
        <dbReference type="Proteomes" id="UP000824890"/>
    </source>
</evidence>
<sequence>MTDRLGSALPVHPTTPRMSKPPKPFVRETNGNASSLNYVFLNRFESQRTAFGQTLYSTIIMRVPYLILCFENDDLAPYTQFLHTSPRTRRKCKLVKWNNYPHFCHYWHNKVDYKAAVSEIQSSCQKQPFGKSTSGHNRSFNGTPLVTTEHFDTTVGYYVGNDKMNINKDLIHLSTSQTNDINVEDWDIKLSETTGRSKRKHGKSSTSATSIASVGSSLTGWVFCSCSSAPDFDEEDLSRGSALCGRGSLCCGDFSTHIDLARPLNPEFADFMHILEGICQTGLNKDGLETASQSLSMTDVLWISPATWERSTEFHISFCALKTMTSLLIHNFSTPLQELGGNVNSLNGIIILIFVSHYWHNQVDYKAAVSEIQSSCKNSVRLFAKDIKKQRPFIRANSKLLENQPSGHNRSFNGTPLVTTEHFDTTVGYYVGNDKMNINKDLIHLSTSQTNDTVKAYWSLGQIFCRKPPGGLRGNMGRGLYVDQKTVGYRDAFVFFKTDPCTNK</sequence>
<protein>
    <submittedName>
        <fullName evidence="2">Uncharacterized protein</fullName>
    </submittedName>
</protein>
<gene>
    <name evidence="2" type="ORF">HID58_048531</name>
</gene>
<evidence type="ECO:0000313" key="2">
    <source>
        <dbReference type="EMBL" id="KAH0898963.1"/>
    </source>
</evidence>
<reference evidence="2 3" key="1">
    <citation type="submission" date="2021-05" db="EMBL/GenBank/DDBJ databases">
        <title>Genome Assembly of Synthetic Allotetraploid Brassica napus Reveals Homoeologous Exchanges between Subgenomes.</title>
        <authorList>
            <person name="Davis J.T."/>
        </authorList>
    </citation>
    <scope>NUCLEOTIDE SEQUENCE [LARGE SCALE GENOMIC DNA]</scope>
    <source>
        <strain evidence="3">cv. Da-Ae</strain>
        <tissue evidence="2">Seedling</tissue>
    </source>
</reference>